<evidence type="ECO:0000259" key="1">
    <source>
        <dbReference type="Pfam" id="PF08241"/>
    </source>
</evidence>
<keyword evidence="2" id="KW-0808">Transferase</keyword>
<gene>
    <name evidence="2" type="ORF">EV192_115171</name>
</gene>
<dbReference type="RefSeq" id="WP_132125295.1">
    <property type="nucleotide sequence ID" value="NZ_SLWS01000015.1"/>
</dbReference>
<dbReference type="GO" id="GO:0008757">
    <property type="term" value="F:S-adenosylmethionine-dependent methyltransferase activity"/>
    <property type="evidence" value="ECO:0007669"/>
    <property type="project" value="InterPro"/>
</dbReference>
<protein>
    <submittedName>
        <fullName evidence="2">Methyltransferase family protein</fullName>
    </submittedName>
</protein>
<dbReference type="InterPro" id="IPR029063">
    <property type="entry name" value="SAM-dependent_MTases_sf"/>
</dbReference>
<dbReference type="SUPFAM" id="SSF53335">
    <property type="entry name" value="S-adenosyl-L-methionine-dependent methyltransferases"/>
    <property type="match status" value="1"/>
</dbReference>
<dbReference type="InterPro" id="IPR013216">
    <property type="entry name" value="Methyltransf_11"/>
</dbReference>
<dbReference type="OrthoDB" id="5566900at2"/>
<dbReference type="InterPro" id="IPR050508">
    <property type="entry name" value="Methyltransf_Superfamily"/>
</dbReference>
<dbReference type="PANTHER" id="PTHR42912">
    <property type="entry name" value="METHYLTRANSFERASE"/>
    <property type="match status" value="1"/>
</dbReference>
<dbReference type="PANTHER" id="PTHR42912:SF93">
    <property type="entry name" value="N6-ADENOSINE-METHYLTRANSFERASE TMT1A"/>
    <property type="match status" value="1"/>
</dbReference>
<accession>A0A4V2S4N9</accession>
<keyword evidence="2" id="KW-0489">Methyltransferase</keyword>
<dbReference type="CDD" id="cd02440">
    <property type="entry name" value="AdoMet_MTases"/>
    <property type="match status" value="1"/>
</dbReference>
<reference evidence="2 3" key="1">
    <citation type="submission" date="2019-03" db="EMBL/GenBank/DDBJ databases">
        <title>Genomic Encyclopedia of Type Strains, Phase IV (KMG-IV): sequencing the most valuable type-strain genomes for metagenomic binning, comparative biology and taxonomic classification.</title>
        <authorList>
            <person name="Goeker M."/>
        </authorList>
    </citation>
    <scope>NUCLEOTIDE SEQUENCE [LARGE SCALE GENOMIC DNA]</scope>
    <source>
        <strain evidence="2 3">DSM 45934</strain>
    </source>
</reference>
<keyword evidence="3" id="KW-1185">Reference proteome</keyword>
<evidence type="ECO:0000313" key="3">
    <source>
        <dbReference type="Proteomes" id="UP000295680"/>
    </source>
</evidence>
<dbReference type="Proteomes" id="UP000295680">
    <property type="component" value="Unassembled WGS sequence"/>
</dbReference>
<organism evidence="2 3">
    <name type="scientific">Actinocrispum wychmicini</name>
    <dbReference type="NCBI Taxonomy" id="1213861"/>
    <lineage>
        <taxon>Bacteria</taxon>
        <taxon>Bacillati</taxon>
        <taxon>Actinomycetota</taxon>
        <taxon>Actinomycetes</taxon>
        <taxon>Pseudonocardiales</taxon>
        <taxon>Pseudonocardiaceae</taxon>
        <taxon>Actinocrispum</taxon>
    </lineage>
</organism>
<dbReference type="Pfam" id="PF08241">
    <property type="entry name" value="Methyltransf_11"/>
    <property type="match status" value="1"/>
</dbReference>
<dbReference type="Gene3D" id="3.40.50.150">
    <property type="entry name" value="Vaccinia Virus protein VP39"/>
    <property type="match status" value="1"/>
</dbReference>
<dbReference type="GO" id="GO:0032259">
    <property type="term" value="P:methylation"/>
    <property type="evidence" value="ECO:0007669"/>
    <property type="project" value="UniProtKB-KW"/>
</dbReference>
<dbReference type="EMBL" id="SLWS01000015">
    <property type="protein sequence ID" value="TCO48950.1"/>
    <property type="molecule type" value="Genomic_DNA"/>
</dbReference>
<dbReference type="AlphaFoldDB" id="A0A4V2S4N9"/>
<evidence type="ECO:0000313" key="2">
    <source>
        <dbReference type="EMBL" id="TCO48950.1"/>
    </source>
</evidence>
<comment type="caution">
    <text evidence="2">The sequence shown here is derived from an EMBL/GenBank/DDBJ whole genome shotgun (WGS) entry which is preliminary data.</text>
</comment>
<name>A0A4V2S4N9_9PSEU</name>
<proteinExistence type="predicted"/>
<feature type="domain" description="Methyltransferase type 11" evidence="1">
    <location>
        <begin position="47"/>
        <end position="140"/>
    </location>
</feature>
<sequence>MGETKYNDYSGFARAYAHSSETKSFNALYERPAILALAGDVRGLRVLDAGCGPGLHAAELIERGAAVTGIDLSQELLDLARDRVGPSVPLRRADLAQPLDFADDSFDMVMSSLVMHYLRDWGPTLREFRRVLVPGGRLVMSTHHPFMGLRIGRTDDYFATYTFTEDWQRGGRTMHMRFWHRPLRDMFRAFRAAGFTVDVIEEPDPLPEMATADPSGHEHLTRLPQFVFFVLR</sequence>